<organism evidence="1">
    <name type="scientific">uncultured Sphingomonadaceae bacterium</name>
    <dbReference type="NCBI Taxonomy" id="169976"/>
    <lineage>
        <taxon>Bacteria</taxon>
        <taxon>Pseudomonadati</taxon>
        <taxon>Pseudomonadota</taxon>
        <taxon>Alphaproteobacteria</taxon>
        <taxon>Sphingomonadales</taxon>
        <taxon>Sphingomonadaceae</taxon>
        <taxon>environmental samples</taxon>
    </lineage>
</organism>
<gene>
    <name evidence="1" type="ORF">AVDCRST_MAG91-69</name>
</gene>
<protein>
    <submittedName>
        <fullName evidence="1">Erythromycin esterase homolog</fullName>
    </submittedName>
</protein>
<dbReference type="PANTHER" id="PTHR31299:SF0">
    <property type="entry name" value="ESTERASE, PUTATIVE (AFU_ORTHOLOGUE AFUA_1G05850)-RELATED"/>
    <property type="match status" value="1"/>
</dbReference>
<dbReference type="Gene3D" id="3.30.1870.10">
    <property type="entry name" value="EreA-like, domain 2"/>
    <property type="match status" value="1"/>
</dbReference>
<evidence type="ECO:0000313" key="1">
    <source>
        <dbReference type="EMBL" id="CAA9482236.1"/>
    </source>
</evidence>
<reference evidence="1" key="1">
    <citation type="submission" date="2020-02" db="EMBL/GenBank/DDBJ databases">
        <authorList>
            <person name="Meier V. D."/>
        </authorList>
    </citation>
    <scope>NUCLEOTIDE SEQUENCE</scope>
    <source>
        <strain evidence="1">AVDCRST_MAG91</strain>
    </source>
</reference>
<dbReference type="AlphaFoldDB" id="A0A6J4RU66"/>
<dbReference type="EMBL" id="CADCVX010000020">
    <property type="protein sequence ID" value="CAA9482236.1"/>
    <property type="molecule type" value="Genomic_DNA"/>
</dbReference>
<feature type="non-terminal residue" evidence="1">
    <location>
        <position position="160"/>
    </location>
</feature>
<dbReference type="CDD" id="cd14728">
    <property type="entry name" value="Ere-like"/>
    <property type="match status" value="1"/>
</dbReference>
<dbReference type="PANTHER" id="PTHR31299">
    <property type="entry name" value="ESTERASE, PUTATIVE (AFU_ORTHOLOGUE AFUA_1G05850)-RELATED"/>
    <property type="match status" value="1"/>
</dbReference>
<accession>A0A6J4RU66</accession>
<sequence>MPLAACSSGEAKVTDALVRAASAGAPNDAIVQAARPLRSVASDYDPLLAAIGDARFVLLGEATHGTQEFYRERARISERLVRERGFRAVVIEGDWPDTGRVNDYVRGIGADRTAEAALGDFRDFPRWMWRNAEFRDFVESLRAHNAALPPAQRVGIYGMD</sequence>
<proteinExistence type="predicted"/>
<dbReference type="SUPFAM" id="SSF159501">
    <property type="entry name" value="EreA/ChaN-like"/>
    <property type="match status" value="1"/>
</dbReference>
<dbReference type="InterPro" id="IPR007815">
    <property type="entry name" value="Emycin_Estase"/>
</dbReference>
<dbReference type="Pfam" id="PF05139">
    <property type="entry name" value="Erythro_esteras"/>
    <property type="match status" value="1"/>
</dbReference>
<name>A0A6J4RU66_9SPHN</name>
<dbReference type="GO" id="GO:0046677">
    <property type="term" value="P:response to antibiotic"/>
    <property type="evidence" value="ECO:0007669"/>
    <property type="project" value="InterPro"/>
</dbReference>
<dbReference type="InterPro" id="IPR052036">
    <property type="entry name" value="Hydrolase/PRTase-associated"/>
</dbReference>